<dbReference type="WBParaSite" id="ALUE_0000337001-mRNA-1">
    <property type="protein sequence ID" value="ALUE_0000337001-mRNA-1"/>
    <property type="gene ID" value="ALUE_0000337001"/>
</dbReference>
<organism evidence="2 3">
    <name type="scientific">Ascaris lumbricoides</name>
    <name type="common">Giant roundworm</name>
    <dbReference type="NCBI Taxonomy" id="6252"/>
    <lineage>
        <taxon>Eukaryota</taxon>
        <taxon>Metazoa</taxon>
        <taxon>Ecdysozoa</taxon>
        <taxon>Nematoda</taxon>
        <taxon>Chromadorea</taxon>
        <taxon>Rhabditida</taxon>
        <taxon>Spirurina</taxon>
        <taxon>Ascaridomorpha</taxon>
        <taxon>Ascaridoidea</taxon>
        <taxon>Ascarididae</taxon>
        <taxon>Ascaris</taxon>
    </lineage>
</organism>
<proteinExistence type="predicted"/>
<evidence type="ECO:0000313" key="3">
    <source>
        <dbReference type="WBParaSite" id="ALUE_0000337001-mRNA-1"/>
    </source>
</evidence>
<dbReference type="AlphaFoldDB" id="A0A9J2P0P4"/>
<reference evidence="3" key="1">
    <citation type="submission" date="2023-03" db="UniProtKB">
        <authorList>
            <consortium name="WormBaseParasite"/>
        </authorList>
    </citation>
    <scope>IDENTIFICATION</scope>
</reference>
<dbReference type="PANTHER" id="PTHR36299:SF2">
    <property type="entry name" value="DUF4773 DOMAIN-CONTAINING PROTEIN"/>
    <property type="match status" value="1"/>
</dbReference>
<dbReference type="InterPro" id="IPR031941">
    <property type="entry name" value="DUF4773"/>
</dbReference>
<name>A0A9J2P0P4_ASCLU</name>
<dbReference type="Pfam" id="PF15998">
    <property type="entry name" value="DUF4773"/>
    <property type="match status" value="1"/>
</dbReference>
<feature type="domain" description="DUF4773" evidence="1">
    <location>
        <begin position="241"/>
        <end position="354"/>
    </location>
</feature>
<dbReference type="PANTHER" id="PTHR36299">
    <property type="entry name" value="AGAP008005-PA"/>
    <property type="match status" value="1"/>
</dbReference>
<accession>A0A9J2P0P4</accession>
<evidence type="ECO:0000313" key="2">
    <source>
        <dbReference type="Proteomes" id="UP000036681"/>
    </source>
</evidence>
<evidence type="ECO:0000259" key="1">
    <source>
        <dbReference type="Pfam" id="PF15998"/>
    </source>
</evidence>
<protein>
    <submittedName>
        <fullName evidence="3">DUF4773 domain-containing protein</fullName>
    </submittedName>
</protein>
<dbReference type="Proteomes" id="UP000036681">
    <property type="component" value="Unplaced"/>
</dbReference>
<sequence>LTRKYSGDDKQIVEFAITIAATASNFDERGCHIRLPTTCVINASDQIRWATVKNTLRTSLSIVFLLTGAAKMRALPLVSLVSLLVLNEAHLHKGHAYLDVYIKVTPSHMMCKREVKCVIPYALAMLTSPNQFDLQSSMMQEGMLSYSNGRFNDSVVVRLSRAVKHHEGKIYLGLRLFDIPEGSQDYTIVDVTRAIDEEERTKVEMITDSFRLMIKVSKEYEITQGHATSASPALRDKSRICSCSANGCACCAFLSIEKIHLHDDVCVNLTYIPKDIGVRISFSINNHVVFSEELSVRNPPPICFEVPYLREYASLCIRLINMDFQKRYLTGCVELEAELYHVRIIRVNLGCFNIPAES</sequence>
<keyword evidence="2" id="KW-1185">Reference proteome</keyword>